<proteinExistence type="predicted"/>
<evidence type="ECO:0000313" key="2">
    <source>
        <dbReference type="Proteomes" id="UP001157502"/>
    </source>
</evidence>
<keyword evidence="2" id="KW-1185">Reference proteome</keyword>
<protein>
    <submittedName>
        <fullName evidence="1">Uncharacterized protein</fullName>
    </submittedName>
</protein>
<organism evidence="1 2">
    <name type="scientific">Dallia pectoralis</name>
    <name type="common">Alaska blackfish</name>
    <dbReference type="NCBI Taxonomy" id="75939"/>
    <lineage>
        <taxon>Eukaryota</taxon>
        <taxon>Metazoa</taxon>
        <taxon>Chordata</taxon>
        <taxon>Craniata</taxon>
        <taxon>Vertebrata</taxon>
        <taxon>Euteleostomi</taxon>
        <taxon>Actinopterygii</taxon>
        <taxon>Neopterygii</taxon>
        <taxon>Teleostei</taxon>
        <taxon>Protacanthopterygii</taxon>
        <taxon>Esociformes</taxon>
        <taxon>Umbridae</taxon>
        <taxon>Dallia</taxon>
    </lineage>
</organism>
<gene>
    <name evidence="1" type="ORF">DPEC_G00335640</name>
</gene>
<dbReference type="EMBL" id="CM055760">
    <property type="protein sequence ID" value="KAJ7987138.1"/>
    <property type="molecule type" value="Genomic_DNA"/>
</dbReference>
<sequence length="212" mass="23095">MPRCADQRHPHVISLIKGKAVGGESSEGRGDRASLFRSVRDLLLLTSSSDEDKDIESPSDPQEARHTAPLGAGDGMNICKQGWRRKRSPLLEKSGLPYSQGVVVSQQEQTLRKWNYMLWAGEMFTSSHEYTGPTGSIRTTEGLEKQPKALGRCFCGHSESTTKAPSPSHCHTERETSNGGDEFNGLAGSQCQTGHVCDGWRGIKEPGKPSCP</sequence>
<name>A0ACC2F715_DALPE</name>
<accession>A0ACC2F715</accession>
<reference evidence="1" key="1">
    <citation type="submission" date="2021-05" db="EMBL/GenBank/DDBJ databases">
        <authorList>
            <person name="Pan Q."/>
            <person name="Jouanno E."/>
            <person name="Zahm M."/>
            <person name="Klopp C."/>
            <person name="Cabau C."/>
            <person name="Louis A."/>
            <person name="Berthelot C."/>
            <person name="Parey E."/>
            <person name="Roest Crollius H."/>
            <person name="Montfort J."/>
            <person name="Robinson-Rechavi M."/>
            <person name="Bouchez O."/>
            <person name="Lampietro C."/>
            <person name="Lopez Roques C."/>
            <person name="Donnadieu C."/>
            <person name="Postlethwait J."/>
            <person name="Bobe J."/>
            <person name="Dillon D."/>
            <person name="Chandos A."/>
            <person name="von Hippel F."/>
            <person name="Guiguen Y."/>
        </authorList>
    </citation>
    <scope>NUCLEOTIDE SEQUENCE</scope>
    <source>
        <strain evidence="1">YG-Jan2019</strain>
    </source>
</reference>
<evidence type="ECO:0000313" key="1">
    <source>
        <dbReference type="EMBL" id="KAJ7987138.1"/>
    </source>
</evidence>
<comment type="caution">
    <text evidence="1">The sequence shown here is derived from an EMBL/GenBank/DDBJ whole genome shotgun (WGS) entry which is preliminary data.</text>
</comment>
<dbReference type="Proteomes" id="UP001157502">
    <property type="component" value="Chromosome 33"/>
</dbReference>